<feature type="region of interest" description="Disordered" evidence="1">
    <location>
        <begin position="100"/>
        <end position="125"/>
    </location>
</feature>
<dbReference type="PANTHER" id="PTHR17609">
    <property type="entry name" value="HMG DOMAIN-CONTAINING PROTEIN 3"/>
    <property type="match status" value="1"/>
</dbReference>
<dbReference type="InterPro" id="IPR039598">
    <property type="entry name" value="HMGXB3"/>
</dbReference>
<evidence type="ECO:0000313" key="3">
    <source>
        <dbReference type="Proteomes" id="UP001469553"/>
    </source>
</evidence>
<dbReference type="PANTHER" id="PTHR17609:SF2">
    <property type="entry name" value="HMG DOMAIN-CONTAINING PROTEIN 3"/>
    <property type="match status" value="1"/>
</dbReference>
<feature type="region of interest" description="Disordered" evidence="1">
    <location>
        <begin position="192"/>
        <end position="214"/>
    </location>
</feature>
<gene>
    <name evidence="2" type="ORF">AMECASPLE_012575</name>
</gene>
<evidence type="ECO:0000256" key="1">
    <source>
        <dbReference type="SAM" id="MobiDB-lite"/>
    </source>
</evidence>
<sequence length="214" mass="24493">MNKVFLNLNFVVLFVYPDKPLFLFQFVSCPELQNQPYTTDLSLVAENQQVHPITKSSSCWLVHPPGAAQEAPALEHHTMICCRDLEPYISLVAELDAGKKEEHQNEENLKEEADVSEGDSLKDLEDHTDKQPMIFNNTAYYYLYNRLVDFLSSRDIVNQQISQVLKACQPGEVVIRDSLYRLGVAQIKTEEDEGRRLDTQTEEEGEKQQMVLGD</sequence>
<proteinExistence type="predicted"/>
<dbReference type="Proteomes" id="UP001469553">
    <property type="component" value="Unassembled WGS sequence"/>
</dbReference>
<reference evidence="2 3" key="1">
    <citation type="submission" date="2021-06" db="EMBL/GenBank/DDBJ databases">
        <authorList>
            <person name="Palmer J.M."/>
        </authorList>
    </citation>
    <scope>NUCLEOTIDE SEQUENCE [LARGE SCALE GENOMIC DNA]</scope>
    <source>
        <strain evidence="2 3">AS_MEX2019</strain>
        <tissue evidence="2">Muscle</tissue>
    </source>
</reference>
<protein>
    <submittedName>
        <fullName evidence="2">Uncharacterized protein</fullName>
    </submittedName>
</protein>
<comment type="caution">
    <text evidence="2">The sequence shown here is derived from an EMBL/GenBank/DDBJ whole genome shotgun (WGS) entry which is preliminary data.</text>
</comment>
<evidence type="ECO:0000313" key="2">
    <source>
        <dbReference type="EMBL" id="MEQ2306868.1"/>
    </source>
</evidence>
<dbReference type="EMBL" id="JAHRIP010066628">
    <property type="protein sequence ID" value="MEQ2306868.1"/>
    <property type="molecule type" value="Genomic_DNA"/>
</dbReference>
<name>A0ABV0ZKU9_9TELE</name>
<accession>A0ABV0ZKU9</accession>
<organism evidence="2 3">
    <name type="scientific">Ameca splendens</name>
    <dbReference type="NCBI Taxonomy" id="208324"/>
    <lineage>
        <taxon>Eukaryota</taxon>
        <taxon>Metazoa</taxon>
        <taxon>Chordata</taxon>
        <taxon>Craniata</taxon>
        <taxon>Vertebrata</taxon>
        <taxon>Euteleostomi</taxon>
        <taxon>Actinopterygii</taxon>
        <taxon>Neopterygii</taxon>
        <taxon>Teleostei</taxon>
        <taxon>Neoteleostei</taxon>
        <taxon>Acanthomorphata</taxon>
        <taxon>Ovalentaria</taxon>
        <taxon>Atherinomorphae</taxon>
        <taxon>Cyprinodontiformes</taxon>
        <taxon>Goodeidae</taxon>
        <taxon>Ameca</taxon>
    </lineage>
</organism>
<keyword evidence="3" id="KW-1185">Reference proteome</keyword>